<name>A0A6A4T3Z1_SCOMX</name>
<evidence type="ECO:0000313" key="2">
    <source>
        <dbReference type="Proteomes" id="UP000438429"/>
    </source>
</evidence>
<protein>
    <submittedName>
        <fullName evidence="1">Uncharacterized protein</fullName>
    </submittedName>
</protein>
<sequence length="69" mass="7611">MQTGVFGSFRCDTGNLRSFFEATSCCDCSSDLRQKSVNKRDRAGKVAPRHVCEVVIGTLIDFTSIDSFV</sequence>
<dbReference type="EMBL" id="VEVO01000006">
    <property type="protein sequence ID" value="KAF0040763.1"/>
    <property type="molecule type" value="Genomic_DNA"/>
</dbReference>
<accession>A0A6A4T3Z1</accession>
<evidence type="ECO:0000313" key="1">
    <source>
        <dbReference type="EMBL" id="KAF0040763.1"/>
    </source>
</evidence>
<dbReference type="AlphaFoldDB" id="A0A6A4T3Z1"/>
<dbReference type="Proteomes" id="UP000438429">
    <property type="component" value="Unassembled WGS sequence"/>
</dbReference>
<comment type="caution">
    <text evidence="1">The sequence shown here is derived from an EMBL/GenBank/DDBJ whole genome shotgun (WGS) entry which is preliminary data.</text>
</comment>
<proteinExistence type="predicted"/>
<reference evidence="1 2" key="1">
    <citation type="submission" date="2019-06" db="EMBL/GenBank/DDBJ databases">
        <title>Draft genomes of female and male turbot (Scophthalmus maximus).</title>
        <authorList>
            <person name="Xu H."/>
            <person name="Xu X.-W."/>
            <person name="Shao C."/>
            <person name="Chen S."/>
        </authorList>
    </citation>
    <scope>NUCLEOTIDE SEQUENCE [LARGE SCALE GENOMIC DNA]</scope>
    <source>
        <strain evidence="1">Ysfricsl-2016a</strain>
        <tissue evidence="1">Blood</tissue>
    </source>
</reference>
<organism evidence="1 2">
    <name type="scientific">Scophthalmus maximus</name>
    <name type="common">Turbot</name>
    <name type="synonym">Psetta maxima</name>
    <dbReference type="NCBI Taxonomy" id="52904"/>
    <lineage>
        <taxon>Eukaryota</taxon>
        <taxon>Metazoa</taxon>
        <taxon>Chordata</taxon>
        <taxon>Craniata</taxon>
        <taxon>Vertebrata</taxon>
        <taxon>Euteleostomi</taxon>
        <taxon>Actinopterygii</taxon>
        <taxon>Neopterygii</taxon>
        <taxon>Teleostei</taxon>
        <taxon>Neoteleostei</taxon>
        <taxon>Acanthomorphata</taxon>
        <taxon>Carangaria</taxon>
        <taxon>Pleuronectiformes</taxon>
        <taxon>Pleuronectoidei</taxon>
        <taxon>Scophthalmidae</taxon>
        <taxon>Scophthalmus</taxon>
    </lineage>
</organism>
<gene>
    <name evidence="1" type="ORF">F2P81_006661</name>
</gene>